<dbReference type="RefSeq" id="WP_188907028.1">
    <property type="nucleotide sequence ID" value="NZ_BMIQ01000001.1"/>
</dbReference>
<dbReference type="AlphaFoldDB" id="A0A916ZEV6"/>
<sequence>MSDKRDAERRDGEHRTAGTNARPLDETIAQTGGGLPDDTSEQVEVQPEEMKRMGDQIRPR</sequence>
<evidence type="ECO:0000313" key="3">
    <source>
        <dbReference type="Proteomes" id="UP000644699"/>
    </source>
</evidence>
<dbReference type="Proteomes" id="UP000644699">
    <property type="component" value="Unassembled WGS sequence"/>
</dbReference>
<evidence type="ECO:0000313" key="2">
    <source>
        <dbReference type="EMBL" id="GGD92851.1"/>
    </source>
</evidence>
<gene>
    <name evidence="2" type="ORF">GCM10011390_09470</name>
</gene>
<evidence type="ECO:0000256" key="1">
    <source>
        <dbReference type="SAM" id="MobiDB-lite"/>
    </source>
</evidence>
<feature type="compositionally biased region" description="Basic and acidic residues" evidence="1">
    <location>
        <begin position="48"/>
        <end position="60"/>
    </location>
</feature>
<dbReference type="EMBL" id="BMIQ01000001">
    <property type="protein sequence ID" value="GGD92851.1"/>
    <property type="molecule type" value="Genomic_DNA"/>
</dbReference>
<reference evidence="2" key="2">
    <citation type="submission" date="2020-09" db="EMBL/GenBank/DDBJ databases">
        <authorList>
            <person name="Sun Q."/>
            <person name="Zhou Y."/>
        </authorList>
    </citation>
    <scope>NUCLEOTIDE SEQUENCE</scope>
    <source>
        <strain evidence="2">CGMCC 1.15367</strain>
    </source>
</reference>
<name>A0A916ZEV6_9HYPH</name>
<keyword evidence="3" id="KW-1185">Reference proteome</keyword>
<reference evidence="2" key="1">
    <citation type="journal article" date="2014" name="Int. J. Syst. Evol. Microbiol.">
        <title>Complete genome sequence of Corynebacterium casei LMG S-19264T (=DSM 44701T), isolated from a smear-ripened cheese.</title>
        <authorList>
            <consortium name="US DOE Joint Genome Institute (JGI-PGF)"/>
            <person name="Walter F."/>
            <person name="Albersmeier A."/>
            <person name="Kalinowski J."/>
            <person name="Ruckert C."/>
        </authorList>
    </citation>
    <scope>NUCLEOTIDE SEQUENCE</scope>
    <source>
        <strain evidence="2">CGMCC 1.15367</strain>
    </source>
</reference>
<organism evidence="2 3">
    <name type="scientific">Aureimonas endophytica</name>
    <dbReference type="NCBI Taxonomy" id="2027858"/>
    <lineage>
        <taxon>Bacteria</taxon>
        <taxon>Pseudomonadati</taxon>
        <taxon>Pseudomonadota</taxon>
        <taxon>Alphaproteobacteria</taxon>
        <taxon>Hyphomicrobiales</taxon>
        <taxon>Aurantimonadaceae</taxon>
        <taxon>Aureimonas</taxon>
    </lineage>
</organism>
<protein>
    <submittedName>
        <fullName evidence="2">Uncharacterized protein</fullName>
    </submittedName>
</protein>
<feature type="region of interest" description="Disordered" evidence="1">
    <location>
        <begin position="1"/>
        <end position="60"/>
    </location>
</feature>
<accession>A0A916ZEV6</accession>
<proteinExistence type="predicted"/>
<feature type="compositionally biased region" description="Basic and acidic residues" evidence="1">
    <location>
        <begin position="1"/>
        <end position="16"/>
    </location>
</feature>
<comment type="caution">
    <text evidence="2">The sequence shown here is derived from an EMBL/GenBank/DDBJ whole genome shotgun (WGS) entry which is preliminary data.</text>
</comment>